<dbReference type="Proteomes" id="UP000001554">
    <property type="component" value="Chromosome 18"/>
</dbReference>
<dbReference type="CDD" id="cd06713">
    <property type="entry name" value="PDZ_tamalin_CYTIP-like"/>
    <property type="match status" value="1"/>
</dbReference>
<evidence type="ECO:0000256" key="1">
    <source>
        <dbReference type="ARBA" id="ARBA00004496"/>
    </source>
</evidence>
<dbReference type="SUPFAM" id="SSF50156">
    <property type="entry name" value="PDZ domain-like"/>
    <property type="match status" value="1"/>
</dbReference>
<dbReference type="InterPro" id="IPR052122">
    <property type="entry name" value="Intracell_Traff_Signaling_Reg"/>
</dbReference>
<evidence type="ECO:0000313" key="6">
    <source>
        <dbReference type="RefSeq" id="XP_035661583.1"/>
    </source>
</evidence>
<dbReference type="Gene3D" id="2.30.42.10">
    <property type="match status" value="1"/>
</dbReference>
<dbReference type="InterPro" id="IPR001478">
    <property type="entry name" value="PDZ"/>
</dbReference>
<dbReference type="SMART" id="SM00228">
    <property type="entry name" value="PDZ"/>
    <property type="match status" value="1"/>
</dbReference>
<evidence type="ECO:0000313" key="5">
    <source>
        <dbReference type="Proteomes" id="UP000001554"/>
    </source>
</evidence>
<keyword evidence="5" id="KW-1185">Reference proteome</keyword>
<dbReference type="RefSeq" id="XP_035661583.1">
    <property type="nucleotide sequence ID" value="XM_035805690.1"/>
</dbReference>
<feature type="domain" description="PDZ" evidence="4">
    <location>
        <begin position="35"/>
        <end position="124"/>
    </location>
</feature>
<feature type="compositionally biased region" description="Polar residues" evidence="3">
    <location>
        <begin position="1"/>
        <end position="10"/>
    </location>
</feature>
<accession>A0A9J7KIW7</accession>
<dbReference type="PANTHER" id="PTHR15963:SF5">
    <property type="entry name" value="SHORT SPINDLE 6, ISOFORM A"/>
    <property type="match status" value="1"/>
</dbReference>
<feature type="compositionally biased region" description="Basic and acidic residues" evidence="3">
    <location>
        <begin position="11"/>
        <end position="30"/>
    </location>
</feature>
<keyword evidence="2" id="KW-0963">Cytoplasm</keyword>
<sequence>MDTSRIPSVSQREESVDENRGDELTSPEENRRRRKLVLNRIRGEPFGFELQTYGIHHRGSPELELCTYVSRVYDDSPAFYCGLTPGDVILSVNGSVVAHADHQVVVKLIRQAGNKLSLIVLFENCIKKVELEVKLLQIKRLLFKKELELRALVMKEKQILEGVTETDKGRWSDATSTGSSTRSDRSLHYSAESREVLDSFTQISLHDSDHDNIQPSSLPPNQPKVVHLAQHKCEDASSLKHRRYKRHHSDNRPLVYSTGTHLSRMTSLVDPNCKGFNDRMTLHHDPSSQPRKKEIHSTQKPAFRRSQSASGHIMNIRETKIGSTSLGFTSKRREPLPVSFRKTSLPTPNVPTTKTLFQNSHRSYDWMTHTKAGDFTTTRAFPHSNSCSSISTSSTTRHMHLDSATSTWSSVTKDLHPRLPRWSSMEKLPDFSVDQPSIDSLEMSGNFSLSMVPGLESPSDEISSL</sequence>
<feature type="compositionally biased region" description="Low complexity" evidence="3">
    <location>
        <begin position="172"/>
        <end position="181"/>
    </location>
</feature>
<feature type="region of interest" description="Disordered" evidence="3">
    <location>
        <begin position="169"/>
        <end position="188"/>
    </location>
</feature>
<protein>
    <submittedName>
        <fullName evidence="6">Uncharacterized protein LOC118405875</fullName>
    </submittedName>
</protein>
<reference evidence="5" key="1">
    <citation type="journal article" date="2020" name="Nat. Ecol. Evol.">
        <title>Deeply conserved synteny resolves early events in vertebrate evolution.</title>
        <authorList>
            <person name="Simakov O."/>
            <person name="Marletaz F."/>
            <person name="Yue J.X."/>
            <person name="O'Connell B."/>
            <person name="Jenkins J."/>
            <person name="Brandt A."/>
            <person name="Calef R."/>
            <person name="Tung C.H."/>
            <person name="Huang T.K."/>
            <person name="Schmutz J."/>
            <person name="Satoh N."/>
            <person name="Yu J.K."/>
            <person name="Putnam N.H."/>
            <person name="Green R.E."/>
            <person name="Rokhsar D.S."/>
        </authorList>
    </citation>
    <scope>NUCLEOTIDE SEQUENCE [LARGE SCALE GENOMIC DNA]</scope>
    <source>
        <strain evidence="5">S238N-H82</strain>
    </source>
</reference>
<evidence type="ECO:0000256" key="3">
    <source>
        <dbReference type="SAM" id="MobiDB-lite"/>
    </source>
</evidence>
<dbReference type="AlphaFoldDB" id="A0A9J7KIW7"/>
<feature type="region of interest" description="Disordered" evidence="3">
    <location>
        <begin position="283"/>
        <end position="309"/>
    </location>
</feature>
<dbReference type="PROSITE" id="PS50106">
    <property type="entry name" value="PDZ"/>
    <property type="match status" value="1"/>
</dbReference>
<proteinExistence type="predicted"/>
<comment type="subcellular location">
    <subcellularLocation>
        <location evidence="1">Cytoplasm</location>
    </subcellularLocation>
</comment>
<dbReference type="OMA" id="HKCEDAS"/>
<organism evidence="5 6">
    <name type="scientific">Branchiostoma floridae</name>
    <name type="common">Florida lancelet</name>
    <name type="synonym">Amphioxus</name>
    <dbReference type="NCBI Taxonomy" id="7739"/>
    <lineage>
        <taxon>Eukaryota</taxon>
        <taxon>Metazoa</taxon>
        <taxon>Chordata</taxon>
        <taxon>Cephalochordata</taxon>
        <taxon>Leptocardii</taxon>
        <taxon>Amphioxiformes</taxon>
        <taxon>Branchiostomatidae</taxon>
        <taxon>Branchiostoma</taxon>
    </lineage>
</organism>
<feature type="region of interest" description="Disordered" evidence="3">
    <location>
        <begin position="1"/>
        <end position="30"/>
    </location>
</feature>
<reference evidence="6" key="2">
    <citation type="submission" date="2025-08" db="UniProtKB">
        <authorList>
            <consortium name="RefSeq"/>
        </authorList>
    </citation>
    <scope>IDENTIFICATION</scope>
    <source>
        <strain evidence="6">S238N-H82</strain>
        <tissue evidence="6">Testes</tissue>
    </source>
</reference>
<dbReference type="GO" id="GO:0005737">
    <property type="term" value="C:cytoplasm"/>
    <property type="evidence" value="ECO:0007669"/>
    <property type="project" value="UniProtKB-SubCell"/>
</dbReference>
<feature type="region of interest" description="Disordered" evidence="3">
    <location>
        <begin position="237"/>
        <end position="256"/>
    </location>
</feature>
<dbReference type="GeneID" id="118405875"/>
<dbReference type="OrthoDB" id="10048168at2759"/>
<dbReference type="PANTHER" id="PTHR15963">
    <property type="entry name" value="GENERAL RECEPTOR FOR PHOSPHOINOSITIDES 1-ASSOCIATED SCAFFOLD PROTEIN-RELATED"/>
    <property type="match status" value="1"/>
</dbReference>
<gene>
    <name evidence="6" type="primary">LOC118405875</name>
</gene>
<evidence type="ECO:0000259" key="4">
    <source>
        <dbReference type="PROSITE" id="PS50106"/>
    </source>
</evidence>
<dbReference type="KEGG" id="bfo:118405875"/>
<feature type="compositionally biased region" description="Basic residues" evidence="3">
    <location>
        <begin position="239"/>
        <end position="249"/>
    </location>
</feature>
<feature type="compositionally biased region" description="Basic and acidic residues" evidence="3">
    <location>
        <begin position="283"/>
        <end position="297"/>
    </location>
</feature>
<evidence type="ECO:0000256" key="2">
    <source>
        <dbReference type="ARBA" id="ARBA00022490"/>
    </source>
</evidence>
<dbReference type="Pfam" id="PF00595">
    <property type="entry name" value="PDZ"/>
    <property type="match status" value="1"/>
</dbReference>
<dbReference type="InterPro" id="IPR036034">
    <property type="entry name" value="PDZ_sf"/>
</dbReference>
<name>A0A9J7KIW7_BRAFL</name>